<dbReference type="GO" id="GO:0008270">
    <property type="term" value="F:zinc ion binding"/>
    <property type="evidence" value="ECO:0007669"/>
    <property type="project" value="UniProtKB-UniRule"/>
</dbReference>
<dbReference type="PROSITE" id="PS00028">
    <property type="entry name" value="ZINC_FINGER_C2H2_1"/>
    <property type="match status" value="8"/>
</dbReference>
<dbReference type="AlphaFoldDB" id="A0A1Q3F157"/>
<feature type="binding site" evidence="6">
    <location>
        <position position="68"/>
    </location>
    <ligand>
        <name>Zn(2+)</name>
        <dbReference type="ChEBI" id="CHEBI:29105"/>
    </ligand>
</feature>
<dbReference type="SUPFAM" id="SSF57716">
    <property type="entry name" value="Glucocorticoid receptor-like (DNA-binding domain)"/>
    <property type="match status" value="1"/>
</dbReference>
<feature type="domain" description="C2H2-type" evidence="8">
    <location>
        <begin position="214"/>
        <end position="241"/>
    </location>
</feature>
<feature type="domain" description="C2H2-type" evidence="8">
    <location>
        <begin position="475"/>
        <end position="502"/>
    </location>
</feature>
<feature type="domain" description="C2H2-type" evidence="8">
    <location>
        <begin position="335"/>
        <end position="362"/>
    </location>
</feature>
<feature type="compositionally biased region" description="Basic residues" evidence="7">
    <location>
        <begin position="147"/>
        <end position="167"/>
    </location>
</feature>
<evidence type="ECO:0000313" key="10">
    <source>
        <dbReference type="EMBL" id="JAV21291.1"/>
    </source>
</evidence>
<keyword evidence="4 6" id="KW-0862">Zinc</keyword>
<evidence type="ECO:0000256" key="3">
    <source>
        <dbReference type="ARBA" id="ARBA00022771"/>
    </source>
</evidence>
<feature type="binding site" evidence="6">
    <location>
        <position position="71"/>
    </location>
    <ligand>
        <name>Zn(2+)</name>
        <dbReference type="ChEBI" id="CHEBI:29105"/>
    </ligand>
</feature>
<feature type="binding site" evidence="6">
    <location>
        <position position="22"/>
    </location>
    <ligand>
        <name>Zn(2+)</name>
        <dbReference type="ChEBI" id="CHEBI:29105"/>
    </ligand>
</feature>
<dbReference type="PANTHER" id="PTHR24379">
    <property type="entry name" value="KRAB AND ZINC FINGER DOMAIN-CONTAINING"/>
    <property type="match status" value="1"/>
</dbReference>
<protein>
    <submittedName>
        <fullName evidence="10">Uncharacterized protein</fullName>
    </submittedName>
</protein>
<evidence type="ECO:0000256" key="4">
    <source>
        <dbReference type="ARBA" id="ARBA00022833"/>
    </source>
</evidence>
<feature type="region of interest" description="Disordered" evidence="7">
    <location>
        <begin position="142"/>
        <end position="206"/>
    </location>
</feature>
<dbReference type="SMART" id="SM00355">
    <property type="entry name" value="ZnF_C2H2"/>
    <property type="match status" value="12"/>
</dbReference>
<dbReference type="Gene3D" id="3.30.160.60">
    <property type="entry name" value="Classic Zinc Finger"/>
    <property type="match status" value="6"/>
</dbReference>
<keyword evidence="2" id="KW-0677">Repeat</keyword>
<accession>A0A1Q3F157</accession>
<name>A0A1Q3F157_CULTA</name>
<dbReference type="FunFam" id="3.30.160.60:FF:000100">
    <property type="entry name" value="Zinc finger 45-like"/>
    <property type="match status" value="1"/>
</dbReference>
<dbReference type="GO" id="GO:0005634">
    <property type="term" value="C:nucleus"/>
    <property type="evidence" value="ECO:0007669"/>
    <property type="project" value="InterPro"/>
</dbReference>
<dbReference type="Pfam" id="PF13912">
    <property type="entry name" value="zf-C2H2_6"/>
    <property type="match status" value="2"/>
</dbReference>
<evidence type="ECO:0000259" key="8">
    <source>
        <dbReference type="PROSITE" id="PS50157"/>
    </source>
</evidence>
<evidence type="ECO:0000256" key="6">
    <source>
        <dbReference type="PROSITE-ProRule" id="PRU01263"/>
    </source>
</evidence>
<feature type="domain" description="C2H2-type" evidence="8">
    <location>
        <begin position="362"/>
        <end position="389"/>
    </location>
</feature>
<evidence type="ECO:0000256" key="5">
    <source>
        <dbReference type="PROSITE-ProRule" id="PRU00042"/>
    </source>
</evidence>
<feature type="domain" description="C2H2-type" evidence="8">
    <location>
        <begin position="503"/>
        <end position="530"/>
    </location>
</feature>
<dbReference type="Pfam" id="PF07776">
    <property type="entry name" value="zf-AD"/>
    <property type="match status" value="1"/>
</dbReference>
<dbReference type="InterPro" id="IPR013087">
    <property type="entry name" value="Znf_C2H2_type"/>
</dbReference>
<feature type="domain" description="ZAD" evidence="9">
    <location>
        <begin position="20"/>
        <end position="95"/>
    </location>
</feature>
<dbReference type="PROSITE" id="PS51915">
    <property type="entry name" value="ZAD"/>
    <property type="match status" value="1"/>
</dbReference>
<dbReference type="EMBL" id="GFDL01013754">
    <property type="protein sequence ID" value="JAV21291.1"/>
    <property type="molecule type" value="Transcribed_RNA"/>
</dbReference>
<evidence type="ECO:0000256" key="1">
    <source>
        <dbReference type="ARBA" id="ARBA00022723"/>
    </source>
</evidence>
<keyword evidence="1 6" id="KW-0479">Metal-binding</keyword>
<dbReference type="PANTHER" id="PTHR24379:SF126">
    <property type="entry name" value="LD25880P"/>
    <property type="match status" value="1"/>
</dbReference>
<proteinExistence type="predicted"/>
<dbReference type="SUPFAM" id="SSF57667">
    <property type="entry name" value="beta-beta-alpha zinc fingers"/>
    <property type="match status" value="5"/>
</dbReference>
<evidence type="ECO:0000256" key="2">
    <source>
        <dbReference type="ARBA" id="ARBA00022737"/>
    </source>
</evidence>
<dbReference type="InterPro" id="IPR036236">
    <property type="entry name" value="Znf_C2H2_sf"/>
</dbReference>
<dbReference type="SMART" id="SM00868">
    <property type="entry name" value="zf-AD"/>
    <property type="match status" value="1"/>
</dbReference>
<evidence type="ECO:0000259" key="9">
    <source>
        <dbReference type="PROSITE" id="PS51915"/>
    </source>
</evidence>
<evidence type="ECO:0000256" key="7">
    <source>
        <dbReference type="SAM" id="MobiDB-lite"/>
    </source>
</evidence>
<dbReference type="InterPro" id="IPR012934">
    <property type="entry name" value="Znf_AD"/>
</dbReference>
<reference evidence="10" key="1">
    <citation type="submission" date="2017-01" db="EMBL/GenBank/DDBJ databases">
        <title>A deep insight into the sialotranscriptome of adult male and female Cluex tarsalis mosquitoes.</title>
        <authorList>
            <person name="Ribeiro J.M."/>
            <person name="Moreira F."/>
            <person name="Bernard K.A."/>
            <person name="Calvo E."/>
        </authorList>
    </citation>
    <scope>NUCLEOTIDE SEQUENCE</scope>
    <source>
        <strain evidence="10">Kern County</strain>
        <tissue evidence="10">Salivary glands</tissue>
    </source>
</reference>
<keyword evidence="3 5" id="KW-0863">Zinc-finger</keyword>
<dbReference type="Pfam" id="PF00096">
    <property type="entry name" value="zf-C2H2"/>
    <property type="match status" value="3"/>
</dbReference>
<sequence>MAEQLEIKLLDPAPNPSGTDFCRLCLEGGQPGLISLKCHIGEVSVPKMFVFLTGLEIDFEDDYPKVACSKCFTRLKQAYQTRKDFLDNFNTLMTMSVEPCSPGEDKDVLLEEEAAVRENEMTVSILKEEILSGVSDVELVEELKKESKPKRKPTRKTGKTTRRKRKTKQVDSPSETDTGESDGEGQSKKKKKRRGKETKEEQIARRKFSTMDPNKCYICQEVFESPRELNVHLPVHMDMLPYTCEICVTGNGPQKEKIASLVLLHRHVRMHSGNVPCPKCPYKLFGINRMYSHVKHCHRDEGKEYICELCGSKLPNKNAFGAHMLRHKYIEEGRFTCEICGAKFGNNPRLERHRLGHKDKEFECQYCNKQFHSKTLLLTHEREHAGRPLFICVTCEEQFTSREKRFAHINEAHPEVAKANRENEKLHYGKKVPGSGPKRKYEKADHFPCDFEGCDFIAHSYGNLHYHREKHRLRFMCKSCPKRFPTKQLLNTHTVVHTGQKAFFCDQCDKSYTQMTCLKRHQITHMPNAPKQYVCFDCGEAFTTKPRLDNHALRHSEPQHKCEICNRLFRYKGDWTRHMKQHEDGKLVGEVAKIEEVF</sequence>
<organism evidence="10">
    <name type="scientific">Culex tarsalis</name>
    <name type="common">Encephalitis mosquito</name>
    <dbReference type="NCBI Taxonomy" id="7177"/>
    <lineage>
        <taxon>Eukaryota</taxon>
        <taxon>Metazoa</taxon>
        <taxon>Ecdysozoa</taxon>
        <taxon>Arthropoda</taxon>
        <taxon>Hexapoda</taxon>
        <taxon>Insecta</taxon>
        <taxon>Pterygota</taxon>
        <taxon>Neoptera</taxon>
        <taxon>Endopterygota</taxon>
        <taxon>Diptera</taxon>
        <taxon>Nematocera</taxon>
        <taxon>Culicoidea</taxon>
        <taxon>Culicidae</taxon>
        <taxon>Culicinae</taxon>
        <taxon>Culicini</taxon>
        <taxon>Culex</taxon>
        <taxon>Culex</taxon>
    </lineage>
</organism>
<feature type="domain" description="C2H2-type" evidence="8">
    <location>
        <begin position="560"/>
        <end position="587"/>
    </location>
</feature>
<feature type="binding site" evidence="6">
    <location>
        <position position="25"/>
    </location>
    <ligand>
        <name>Zn(2+)</name>
        <dbReference type="ChEBI" id="CHEBI:29105"/>
    </ligand>
</feature>
<feature type="domain" description="C2H2-type" evidence="8">
    <location>
        <begin position="533"/>
        <end position="560"/>
    </location>
</feature>
<dbReference type="PROSITE" id="PS50157">
    <property type="entry name" value="ZINC_FINGER_C2H2_2"/>
    <property type="match status" value="7"/>
</dbReference>